<evidence type="ECO:0000256" key="1">
    <source>
        <dbReference type="SAM" id="MobiDB-lite"/>
    </source>
</evidence>
<dbReference type="KEGG" id="sdeo:D0436_08215"/>
<dbReference type="Proteomes" id="UP000321124">
    <property type="component" value="Chromosome"/>
</dbReference>
<reference evidence="2 3" key="1">
    <citation type="journal article" date="2019" name="Ecotoxicol. Environ. Saf.">
        <title>Microbial characterization of heavy metal resistant bacterial strains isolated from an electroplating wastewater treatment plant.</title>
        <authorList>
            <person name="Cai X."/>
            <person name="Zheng X."/>
            <person name="Zhang D."/>
            <person name="Iqbal W."/>
            <person name="Liu C."/>
            <person name="Yang B."/>
            <person name="Zhao X."/>
            <person name="Lu X."/>
            <person name="Mao Y."/>
        </authorList>
    </citation>
    <scope>NUCLEOTIDE SEQUENCE [LARGE SCALE GENOMIC DNA]</scope>
    <source>
        <strain evidence="2 3">Ni1-3</strain>
    </source>
</reference>
<dbReference type="AlphaFoldDB" id="A0A5B8QVF1"/>
<name>A0A5B8QVF1_9GAMM</name>
<proteinExistence type="predicted"/>
<evidence type="ECO:0000313" key="3">
    <source>
        <dbReference type="Proteomes" id="UP000321124"/>
    </source>
</evidence>
<accession>A0A5B8QVF1</accession>
<evidence type="ECO:0000313" key="2">
    <source>
        <dbReference type="EMBL" id="QDZ90454.1"/>
    </source>
</evidence>
<dbReference type="OrthoDB" id="6269924at2"/>
<feature type="region of interest" description="Disordered" evidence="1">
    <location>
        <begin position="43"/>
        <end position="69"/>
    </location>
</feature>
<gene>
    <name evidence="2" type="ORF">D0436_08215</name>
</gene>
<organism evidence="2 3">
    <name type="scientific">Shewanella decolorationis</name>
    <dbReference type="NCBI Taxonomy" id="256839"/>
    <lineage>
        <taxon>Bacteria</taxon>
        <taxon>Pseudomonadati</taxon>
        <taxon>Pseudomonadota</taxon>
        <taxon>Gammaproteobacteria</taxon>
        <taxon>Alteromonadales</taxon>
        <taxon>Shewanellaceae</taxon>
        <taxon>Shewanella</taxon>
    </lineage>
</organism>
<sequence length="69" mass="8136">MMWNWFSKMLGKDSRPKRKKVLVDIPYEQHSFSMDNFSRTRPKYDVNETSTSDVLDESDTTADMDIANK</sequence>
<dbReference type="RefSeq" id="WP_133178895.1">
    <property type="nucleotide sequence ID" value="NZ_CP031775.2"/>
</dbReference>
<dbReference type="EMBL" id="CP031775">
    <property type="protein sequence ID" value="QDZ90454.1"/>
    <property type="molecule type" value="Genomic_DNA"/>
</dbReference>
<protein>
    <submittedName>
        <fullName evidence="2">Uncharacterized protein</fullName>
    </submittedName>
</protein>